<evidence type="ECO:0000313" key="2">
    <source>
        <dbReference type="EMBL" id="MDG9787828.1"/>
    </source>
</evidence>
<evidence type="ECO:0000313" key="6">
    <source>
        <dbReference type="Proteomes" id="UP001244586"/>
    </source>
</evidence>
<dbReference type="EMBL" id="QFQJ01000131">
    <property type="protein sequence ID" value="PZQ85136.1"/>
    <property type="molecule type" value="Genomic_DNA"/>
</dbReference>
<dbReference type="Proteomes" id="UP000249282">
    <property type="component" value="Unassembled WGS sequence"/>
</dbReference>
<dbReference type="Proteomes" id="UP001157887">
    <property type="component" value="Unassembled WGS sequence"/>
</dbReference>
<sequence length="90" mass="9892">MKKILLFIGLTLTFAADAKQPTQSDEAIKKEIIQQSIQAYSGNCPCTYNTARNGSRCGKRSAYNRVGGAAPLCYPEDVSDRMVKEFKGRA</sequence>
<name>A0A239RXP8_ACIJO</name>
<dbReference type="RefSeq" id="WP_010326271.1">
    <property type="nucleotide sequence ID" value="NZ_CANMLB010000014.1"/>
</dbReference>
<dbReference type="EMBL" id="CP121776">
    <property type="protein sequence ID" value="WMG17175.1"/>
    <property type="molecule type" value="Genomic_DNA"/>
</dbReference>
<protein>
    <submittedName>
        <fullName evidence="3">Uncharacterized protein</fullName>
    </submittedName>
</protein>
<keyword evidence="6" id="KW-1185">Reference proteome</keyword>
<dbReference type="AlphaFoldDB" id="A0A239RXP8"/>
<organism evidence="3 5">
    <name type="scientific">Acinetobacter johnsonii</name>
    <dbReference type="NCBI Taxonomy" id="40214"/>
    <lineage>
        <taxon>Bacteria</taxon>
        <taxon>Pseudomonadati</taxon>
        <taxon>Pseudomonadota</taxon>
        <taxon>Gammaproteobacteria</taxon>
        <taxon>Moraxellales</taxon>
        <taxon>Moraxellaceae</taxon>
        <taxon>Acinetobacter</taxon>
    </lineage>
</organism>
<evidence type="ECO:0000313" key="4">
    <source>
        <dbReference type="EMBL" id="WMG17175.1"/>
    </source>
</evidence>
<accession>A0A239RXP8</accession>
<feature type="chain" id="PRO_5044569804" evidence="1">
    <location>
        <begin position="19"/>
        <end position="90"/>
    </location>
</feature>
<reference evidence="2" key="2">
    <citation type="submission" date="2022-09" db="EMBL/GenBank/DDBJ databases">
        <title>Intensive care unit water sources are persistently colonized with multi-drug resistant bacteria and are the site of extensive horizontal gene transfer of antibiotic resistance genes.</title>
        <authorList>
            <person name="Diorio-Toth L."/>
        </authorList>
    </citation>
    <scope>NUCLEOTIDE SEQUENCE</scope>
    <source>
        <strain evidence="2">GD04065</strain>
    </source>
</reference>
<reference evidence="4 6" key="3">
    <citation type="submission" date="2023-04" db="EMBL/GenBank/DDBJ databases">
        <title>Acinetobacter johnsonii isolate AYTCM encoding NDM-1, OXA-58 and PER-1.</title>
        <authorList>
            <person name="Tian C."/>
            <person name="Wang S."/>
            <person name="Fan X."/>
            <person name="Xia D."/>
        </authorList>
    </citation>
    <scope>NUCLEOTIDE SEQUENCE [LARGE SCALE GENOMIC DNA]</scope>
    <source>
        <strain evidence="4 6">AYTCM</strain>
    </source>
</reference>
<evidence type="ECO:0000256" key="1">
    <source>
        <dbReference type="SAM" id="SignalP"/>
    </source>
</evidence>
<dbReference type="EMBL" id="JAOECG010000018">
    <property type="protein sequence ID" value="MDG9787828.1"/>
    <property type="molecule type" value="Genomic_DNA"/>
</dbReference>
<dbReference type="Proteomes" id="UP001244586">
    <property type="component" value="Chromosome"/>
</dbReference>
<reference evidence="3 5" key="1">
    <citation type="submission" date="2017-11" db="EMBL/GenBank/DDBJ databases">
        <title>Infants hospitalized years apart are colonized by the same room-sourced microbial strains.</title>
        <authorList>
            <person name="Brooks B."/>
            <person name="Olm M.R."/>
            <person name="Firek B.A."/>
            <person name="Baker R."/>
            <person name="Thomas B.C."/>
            <person name="Morowitz M.J."/>
            <person name="Banfield J.F."/>
        </authorList>
    </citation>
    <scope>NUCLEOTIDE SEQUENCE [LARGE SCALE GENOMIC DNA]</scope>
    <source>
        <strain evidence="3">S2_003_000_R3_20</strain>
    </source>
</reference>
<gene>
    <name evidence="3" type="ORF">DI542_16570</name>
    <name evidence="2" type="ORF">N7566_12735</name>
    <name evidence="4" type="ORF">QBJ73_12300</name>
</gene>
<evidence type="ECO:0000313" key="3">
    <source>
        <dbReference type="EMBL" id="PZQ85136.1"/>
    </source>
</evidence>
<keyword evidence="1" id="KW-0732">Signal</keyword>
<evidence type="ECO:0000313" key="5">
    <source>
        <dbReference type="Proteomes" id="UP000249282"/>
    </source>
</evidence>
<proteinExistence type="predicted"/>
<feature type="signal peptide" evidence="1">
    <location>
        <begin position="1"/>
        <end position="18"/>
    </location>
</feature>